<keyword evidence="4" id="KW-1185">Reference proteome</keyword>
<dbReference type="EMBL" id="VBUK01000001">
    <property type="protein sequence ID" value="TLF47110.1"/>
    <property type="molecule type" value="Genomic_DNA"/>
</dbReference>
<proteinExistence type="predicted"/>
<dbReference type="PROSITE" id="PS51913">
    <property type="entry name" value="HTH_HARE"/>
    <property type="match status" value="1"/>
</dbReference>
<evidence type="ECO:0000256" key="1">
    <source>
        <dbReference type="ARBA" id="ARBA00023163"/>
    </source>
</evidence>
<keyword evidence="1" id="KW-0804">Transcription</keyword>
<dbReference type="InterPro" id="IPR007759">
    <property type="entry name" value="Asxl_HARE-HTH"/>
</dbReference>
<evidence type="ECO:0000313" key="3">
    <source>
        <dbReference type="EMBL" id="TLF47110.1"/>
    </source>
</evidence>
<gene>
    <name evidence="3" type="ORF">FEK29_04920</name>
</gene>
<feature type="domain" description="HTH HARE-type" evidence="2">
    <location>
        <begin position="2"/>
        <end position="51"/>
    </location>
</feature>
<dbReference type="OrthoDB" id="9803736at2"/>
<sequence length="51" mass="5604">MNKFKSSAIKILKDSGEPLHYKEITRLALEAGLLDTNGKTPESSMNAQLIT</sequence>
<organism evidence="3 4">
    <name type="scientific">Maribacter aurantiacus</name>
    <dbReference type="NCBI Taxonomy" id="1882343"/>
    <lineage>
        <taxon>Bacteria</taxon>
        <taxon>Pseudomonadati</taxon>
        <taxon>Bacteroidota</taxon>
        <taxon>Flavobacteriia</taxon>
        <taxon>Flavobacteriales</taxon>
        <taxon>Flavobacteriaceae</taxon>
        <taxon>Maribacter</taxon>
    </lineage>
</organism>
<dbReference type="Proteomes" id="UP000308382">
    <property type="component" value="Unassembled WGS sequence"/>
</dbReference>
<reference evidence="3 4" key="1">
    <citation type="journal article" date="2017" name="Int. J. Syst. Evol. Microbiol.">
        <title>Maripseudobacter aurantiacus gen. nov., sp. nov., a novel member of the family Flavobacteriaceae isolated from a sedimentation basin.</title>
        <authorList>
            <person name="Chen C."/>
            <person name="Su Y."/>
            <person name="Tao T."/>
            <person name="Fu G."/>
            <person name="Zhang C."/>
            <person name="Sun C."/>
            <person name="Zhang X."/>
            <person name="Wu M."/>
        </authorList>
    </citation>
    <scope>NUCLEOTIDE SEQUENCE [LARGE SCALE GENOMIC DNA]</scope>
    <source>
        <strain evidence="4">CDA4</strain>
    </source>
</reference>
<name>A0A5R8MC84_9FLAO</name>
<comment type="caution">
    <text evidence="3">The sequence shown here is derived from an EMBL/GenBank/DDBJ whole genome shotgun (WGS) entry which is preliminary data.</text>
</comment>
<accession>A0A5R8MC84</accession>
<evidence type="ECO:0000313" key="4">
    <source>
        <dbReference type="Proteomes" id="UP000308382"/>
    </source>
</evidence>
<dbReference type="Pfam" id="PF05066">
    <property type="entry name" value="HARE-HTH"/>
    <property type="match status" value="1"/>
</dbReference>
<dbReference type="RefSeq" id="WP_138257253.1">
    <property type="nucleotide sequence ID" value="NZ_VBUK01000001.1"/>
</dbReference>
<dbReference type="AlphaFoldDB" id="A0A5R8MC84"/>
<evidence type="ECO:0000259" key="2">
    <source>
        <dbReference type="PROSITE" id="PS51913"/>
    </source>
</evidence>
<dbReference type="GO" id="GO:0006355">
    <property type="term" value="P:regulation of DNA-templated transcription"/>
    <property type="evidence" value="ECO:0007669"/>
    <property type="project" value="InterPro"/>
</dbReference>
<protein>
    <recommendedName>
        <fullName evidence="2">HTH HARE-type domain-containing protein</fullName>
    </recommendedName>
</protein>